<feature type="non-terminal residue" evidence="2">
    <location>
        <position position="114"/>
    </location>
</feature>
<sequence length="114" mass="12533">MLPGCSTLEITPGDQVIPKESDGERVIPEESDGERVIPEESDGERVIPEESELTYSIGVSVPSIQISGGNLHWHKKFPDTTYTLEDMAIKIYNFGDSDIAVAQLEIRVDGDSKL</sequence>
<organism evidence="2">
    <name type="scientific">marine sediment metagenome</name>
    <dbReference type="NCBI Taxonomy" id="412755"/>
    <lineage>
        <taxon>unclassified sequences</taxon>
        <taxon>metagenomes</taxon>
        <taxon>ecological metagenomes</taxon>
    </lineage>
</organism>
<gene>
    <name evidence="2" type="ORF">S06H3_62438</name>
</gene>
<name>X1QBC3_9ZZZZ</name>
<evidence type="ECO:0000313" key="2">
    <source>
        <dbReference type="EMBL" id="GAI48340.1"/>
    </source>
</evidence>
<proteinExistence type="predicted"/>
<dbReference type="EMBL" id="BARV01041170">
    <property type="protein sequence ID" value="GAI48340.1"/>
    <property type="molecule type" value="Genomic_DNA"/>
</dbReference>
<accession>X1QBC3</accession>
<feature type="region of interest" description="Disordered" evidence="1">
    <location>
        <begin position="1"/>
        <end position="48"/>
    </location>
</feature>
<evidence type="ECO:0000256" key="1">
    <source>
        <dbReference type="SAM" id="MobiDB-lite"/>
    </source>
</evidence>
<protein>
    <submittedName>
        <fullName evidence="2">Uncharacterized protein</fullName>
    </submittedName>
</protein>
<comment type="caution">
    <text evidence="2">The sequence shown here is derived from an EMBL/GenBank/DDBJ whole genome shotgun (WGS) entry which is preliminary data.</text>
</comment>
<feature type="compositionally biased region" description="Basic and acidic residues" evidence="1">
    <location>
        <begin position="17"/>
        <end position="48"/>
    </location>
</feature>
<reference evidence="2" key="1">
    <citation type="journal article" date="2014" name="Front. Microbiol.">
        <title>High frequency of phylogenetically diverse reductive dehalogenase-homologous genes in deep subseafloor sedimentary metagenomes.</title>
        <authorList>
            <person name="Kawai M."/>
            <person name="Futagami T."/>
            <person name="Toyoda A."/>
            <person name="Takaki Y."/>
            <person name="Nishi S."/>
            <person name="Hori S."/>
            <person name="Arai W."/>
            <person name="Tsubouchi T."/>
            <person name="Morono Y."/>
            <person name="Uchiyama I."/>
            <person name="Ito T."/>
            <person name="Fujiyama A."/>
            <person name="Inagaki F."/>
            <person name="Takami H."/>
        </authorList>
    </citation>
    <scope>NUCLEOTIDE SEQUENCE</scope>
    <source>
        <strain evidence="2">Expedition CK06-06</strain>
    </source>
</reference>
<dbReference type="AlphaFoldDB" id="X1QBC3"/>